<feature type="transmembrane region" description="Helical" evidence="5">
    <location>
        <begin position="161"/>
        <end position="177"/>
    </location>
</feature>
<evidence type="ECO:0000313" key="6">
    <source>
        <dbReference type="EMBL" id="KKU61825.1"/>
    </source>
</evidence>
<sequence>MAEYGYLLLKEARPRQWLKNLALYTGLVFSGWLFIAEKFWTVTAAFLIFSLMTGSVYILNDIIDLESDRKHPFKKKRPVASGKLPMPVALFFSLMGLVAAFYLGWSLSFFLFLGLLAYLTLQLVYSGWLKHIPIMDVMLISAGFIVRVYTGAAMIGAHINVWLLLCIISFSLFLAIGKRRSELTLLQGQTASRRVLGRYPEKLLDVYTAMFANTTWVTYALFTFMFPPFAFRGRVLTLLADLPRTFRSEKWLMVTIPVVIYGVMRYLHLIYEKNQGESPERILTDDRPMLITVALWGLMVVGILYGLG</sequence>
<protein>
    <submittedName>
        <fullName evidence="6">4-hydroxybenzoate polyprenyltransferase-like protein prenyltransferase</fullName>
    </submittedName>
</protein>
<dbReference type="EMBL" id="LCNT01000001">
    <property type="protein sequence ID" value="KKU61825.1"/>
    <property type="molecule type" value="Genomic_DNA"/>
</dbReference>
<dbReference type="Pfam" id="PF01040">
    <property type="entry name" value="UbiA"/>
    <property type="match status" value="1"/>
</dbReference>
<feature type="transmembrane region" description="Helical" evidence="5">
    <location>
        <begin position="251"/>
        <end position="268"/>
    </location>
</feature>
<gene>
    <name evidence="6" type="ORF">UX85_C0001G0039</name>
</gene>
<accession>A0A0G1UVS9</accession>
<organism evidence="6 7">
    <name type="scientific">Candidatus Beckwithbacteria bacterium GW2011_GWB1_47_15</name>
    <dbReference type="NCBI Taxonomy" id="1618371"/>
    <lineage>
        <taxon>Bacteria</taxon>
        <taxon>Candidatus Beckwithiibacteriota</taxon>
    </lineage>
</organism>
<dbReference type="CDD" id="cd13963">
    <property type="entry name" value="PT_UbiA_2"/>
    <property type="match status" value="1"/>
</dbReference>
<evidence type="ECO:0000256" key="5">
    <source>
        <dbReference type="SAM" id="Phobius"/>
    </source>
</evidence>
<evidence type="ECO:0000256" key="1">
    <source>
        <dbReference type="ARBA" id="ARBA00004141"/>
    </source>
</evidence>
<feature type="transmembrane region" description="Helical" evidence="5">
    <location>
        <begin position="109"/>
        <end position="125"/>
    </location>
</feature>
<feature type="transmembrane region" description="Helical" evidence="5">
    <location>
        <begin position="21"/>
        <end position="36"/>
    </location>
</feature>
<proteinExistence type="predicted"/>
<evidence type="ECO:0000256" key="2">
    <source>
        <dbReference type="ARBA" id="ARBA00022692"/>
    </source>
</evidence>
<dbReference type="GO" id="GO:0016020">
    <property type="term" value="C:membrane"/>
    <property type="evidence" value="ECO:0007669"/>
    <property type="project" value="UniProtKB-SubCell"/>
</dbReference>
<feature type="transmembrane region" description="Helical" evidence="5">
    <location>
        <begin position="42"/>
        <end position="63"/>
    </location>
</feature>
<comment type="subcellular location">
    <subcellularLocation>
        <location evidence="1">Membrane</location>
        <topology evidence="1">Multi-pass membrane protein</topology>
    </subcellularLocation>
</comment>
<dbReference type="Proteomes" id="UP000033860">
    <property type="component" value="Unassembled WGS sequence"/>
</dbReference>
<dbReference type="InterPro" id="IPR044878">
    <property type="entry name" value="UbiA_sf"/>
</dbReference>
<reference evidence="6 7" key="1">
    <citation type="journal article" date="2015" name="Nature">
        <title>rRNA introns, odd ribosomes, and small enigmatic genomes across a large radiation of phyla.</title>
        <authorList>
            <person name="Brown C.T."/>
            <person name="Hug L.A."/>
            <person name="Thomas B.C."/>
            <person name="Sharon I."/>
            <person name="Castelle C.J."/>
            <person name="Singh A."/>
            <person name="Wilkins M.J."/>
            <person name="Williams K.H."/>
            <person name="Banfield J.F."/>
        </authorList>
    </citation>
    <scope>NUCLEOTIDE SEQUENCE [LARGE SCALE GENOMIC DNA]</scope>
</reference>
<keyword evidence="3 5" id="KW-1133">Transmembrane helix</keyword>
<comment type="caution">
    <text evidence="6">The sequence shown here is derived from an EMBL/GenBank/DDBJ whole genome shotgun (WGS) entry which is preliminary data.</text>
</comment>
<name>A0A0G1UVS9_9BACT</name>
<keyword evidence="4 5" id="KW-0472">Membrane</keyword>
<keyword evidence="2 5" id="KW-0812">Transmembrane</keyword>
<evidence type="ECO:0000256" key="4">
    <source>
        <dbReference type="ARBA" id="ARBA00023136"/>
    </source>
</evidence>
<feature type="transmembrane region" description="Helical" evidence="5">
    <location>
        <begin position="84"/>
        <end position="103"/>
    </location>
</feature>
<dbReference type="AlphaFoldDB" id="A0A0G1UVS9"/>
<evidence type="ECO:0000313" key="7">
    <source>
        <dbReference type="Proteomes" id="UP000033860"/>
    </source>
</evidence>
<dbReference type="Gene3D" id="1.10.357.140">
    <property type="entry name" value="UbiA prenyltransferase"/>
    <property type="match status" value="1"/>
</dbReference>
<evidence type="ECO:0000256" key="3">
    <source>
        <dbReference type="ARBA" id="ARBA00022989"/>
    </source>
</evidence>
<keyword evidence="6" id="KW-0808">Transferase</keyword>
<dbReference type="InterPro" id="IPR000537">
    <property type="entry name" value="UbiA_prenyltransferase"/>
</dbReference>
<dbReference type="GO" id="GO:0016765">
    <property type="term" value="F:transferase activity, transferring alkyl or aryl (other than methyl) groups"/>
    <property type="evidence" value="ECO:0007669"/>
    <property type="project" value="InterPro"/>
</dbReference>
<feature type="transmembrane region" description="Helical" evidence="5">
    <location>
        <begin position="289"/>
        <end position="307"/>
    </location>
</feature>
<feature type="transmembrane region" description="Helical" evidence="5">
    <location>
        <begin position="203"/>
        <end position="231"/>
    </location>
</feature>